<reference evidence="4 5" key="1">
    <citation type="journal article" date="2022" name="Int. J. Syst. Evol. Microbiol.">
        <title>Apilactobacillus apisilvae sp. nov., Nicolia spurrieriana gen. nov. sp. nov., Bombilactobacillus folatiphilus sp. nov. and Bombilactobacillus thymidiniphilus sp. nov., four new lactic acid bacterial isolates from stingless bees Tetragonula carbonaria and Austroplebeia australis.</title>
        <authorList>
            <person name="Oliphant S.A."/>
            <person name="Watson-Haigh N.S."/>
            <person name="Sumby K.M."/>
            <person name="Gardner J."/>
            <person name="Groom S."/>
            <person name="Jiranek V."/>
        </authorList>
    </citation>
    <scope>NUCLEOTIDE SEQUENCE [LARGE SCALE GENOMIC DNA]</scope>
    <source>
        <strain evidence="4 5">SG5_A10</strain>
    </source>
</reference>
<keyword evidence="4" id="KW-0687">Ribonucleoprotein</keyword>
<dbReference type="InterPro" id="IPR000182">
    <property type="entry name" value="GNAT_dom"/>
</dbReference>
<dbReference type="RefSeq" id="WP_249511044.1">
    <property type="nucleotide sequence ID" value="NZ_CP093362.1"/>
</dbReference>
<dbReference type="CDD" id="cd04301">
    <property type="entry name" value="NAT_SF"/>
    <property type="match status" value="1"/>
</dbReference>
<keyword evidence="4" id="KW-0689">Ribosomal protein</keyword>
<evidence type="ECO:0000313" key="5">
    <source>
        <dbReference type="Proteomes" id="UP000831859"/>
    </source>
</evidence>
<organism evidence="4 5">
    <name type="scientific">Apilactobacillus apisilvae</name>
    <dbReference type="NCBI Taxonomy" id="2923364"/>
    <lineage>
        <taxon>Bacteria</taxon>
        <taxon>Bacillati</taxon>
        <taxon>Bacillota</taxon>
        <taxon>Bacilli</taxon>
        <taxon>Lactobacillales</taxon>
        <taxon>Lactobacillaceae</taxon>
        <taxon>Apilactobacillus</taxon>
    </lineage>
</organism>
<dbReference type="SUPFAM" id="SSF55729">
    <property type="entry name" value="Acyl-CoA N-acyltransferases (Nat)"/>
    <property type="match status" value="1"/>
</dbReference>
<keyword evidence="5" id="KW-1185">Reference proteome</keyword>
<evidence type="ECO:0000259" key="3">
    <source>
        <dbReference type="PROSITE" id="PS51186"/>
    </source>
</evidence>
<dbReference type="GO" id="GO:0005840">
    <property type="term" value="C:ribosome"/>
    <property type="evidence" value="ECO:0007669"/>
    <property type="project" value="UniProtKB-KW"/>
</dbReference>
<gene>
    <name evidence="4" type="primary">rimI</name>
    <name evidence="4" type="ORF">MOO46_00200</name>
</gene>
<dbReference type="NCBIfam" id="TIGR01575">
    <property type="entry name" value="rimI"/>
    <property type="match status" value="1"/>
</dbReference>
<evidence type="ECO:0000256" key="2">
    <source>
        <dbReference type="ARBA" id="ARBA00023315"/>
    </source>
</evidence>
<accession>A0ABY4PHV4</accession>
<dbReference type="EMBL" id="CP093362">
    <property type="protein sequence ID" value="UQS85065.1"/>
    <property type="molecule type" value="Genomic_DNA"/>
</dbReference>
<dbReference type="Pfam" id="PF00583">
    <property type="entry name" value="Acetyltransf_1"/>
    <property type="match status" value="1"/>
</dbReference>
<feature type="domain" description="N-acetyltransferase" evidence="3">
    <location>
        <begin position="39"/>
        <end position="188"/>
    </location>
</feature>
<dbReference type="InterPro" id="IPR006464">
    <property type="entry name" value="AcTrfase_RimI/Ard1"/>
</dbReference>
<dbReference type="PROSITE" id="PS51186">
    <property type="entry name" value="GNAT"/>
    <property type="match status" value="1"/>
</dbReference>
<protein>
    <submittedName>
        <fullName evidence="4">Ribosomal protein S18-alanine N-acetyltransferase</fullName>
        <ecNumber evidence="4">2.3.1.266</ecNumber>
    </submittedName>
</protein>
<evidence type="ECO:0000313" key="4">
    <source>
        <dbReference type="EMBL" id="UQS85065.1"/>
    </source>
</evidence>
<proteinExistence type="predicted"/>
<sequence>MLKNLINWYHNTFLNTKGSLKKECLNIKNHNVELNDHKYYVAKARVTDIPEIINVEKAVYNGETPWNAEAFTTELQPRDDRFYLLIRYRDQLVGFIGSSLIDKTKDCHISNVAVLPHFQDRGIGYFLITKIIEKARQLSYKSVSLEVRISNIRAQRVYSDLGFKKNGIKKNYYDGDHEDALDMILDLDLYETIPNNFGI</sequence>
<evidence type="ECO:0000256" key="1">
    <source>
        <dbReference type="ARBA" id="ARBA00022679"/>
    </source>
</evidence>
<dbReference type="Gene3D" id="3.40.630.30">
    <property type="match status" value="1"/>
</dbReference>
<dbReference type="Proteomes" id="UP000831859">
    <property type="component" value="Chromosome"/>
</dbReference>
<name>A0ABY4PHV4_9LACO</name>
<dbReference type="GO" id="GO:0008999">
    <property type="term" value="F:protein-N-terminal-alanine acetyltransferase activity"/>
    <property type="evidence" value="ECO:0007669"/>
    <property type="project" value="UniProtKB-EC"/>
</dbReference>
<keyword evidence="1 4" id="KW-0808">Transferase</keyword>
<dbReference type="InterPro" id="IPR050832">
    <property type="entry name" value="Bact_Acetyltransf"/>
</dbReference>
<keyword evidence="2 4" id="KW-0012">Acyltransferase</keyword>
<dbReference type="EC" id="2.3.1.266" evidence="4"/>
<dbReference type="PANTHER" id="PTHR43877">
    <property type="entry name" value="AMINOALKYLPHOSPHONATE N-ACETYLTRANSFERASE-RELATED-RELATED"/>
    <property type="match status" value="1"/>
</dbReference>
<dbReference type="InterPro" id="IPR016181">
    <property type="entry name" value="Acyl_CoA_acyltransferase"/>
</dbReference>